<dbReference type="GO" id="GO:0005829">
    <property type="term" value="C:cytosol"/>
    <property type="evidence" value="ECO:0007669"/>
    <property type="project" value="TreeGrafter"/>
</dbReference>
<keyword evidence="1" id="KW-0813">Transport</keyword>
<evidence type="ECO:0000256" key="2">
    <source>
        <dbReference type="ARBA" id="ARBA00022927"/>
    </source>
</evidence>
<evidence type="ECO:0000313" key="5">
    <source>
        <dbReference type="Proteomes" id="UP000295726"/>
    </source>
</evidence>
<keyword evidence="5" id="KW-1185">Reference proteome</keyword>
<feature type="coiled-coil region" evidence="3">
    <location>
        <begin position="108"/>
        <end position="139"/>
    </location>
</feature>
<keyword evidence="2" id="KW-0653">Protein transport</keyword>
<dbReference type="Proteomes" id="UP000295726">
    <property type="component" value="Unassembled WGS sequence"/>
</dbReference>
<dbReference type="RefSeq" id="WP_132377945.1">
    <property type="nucleotide sequence ID" value="NZ_DAIPCY010000016.1"/>
</dbReference>
<comment type="caution">
    <text evidence="4">The sequence shown here is derived from an EMBL/GenBank/DDBJ whole genome shotgun (WGS) entry which is preliminary data.</text>
</comment>
<dbReference type="GO" id="GO:0015031">
    <property type="term" value="P:protein transport"/>
    <property type="evidence" value="ECO:0007669"/>
    <property type="project" value="UniProtKB-KW"/>
</dbReference>
<keyword evidence="3" id="KW-0175">Coiled coil</keyword>
<evidence type="ECO:0000256" key="3">
    <source>
        <dbReference type="SAM" id="Coils"/>
    </source>
</evidence>
<evidence type="ECO:0000313" key="4">
    <source>
        <dbReference type="EMBL" id="TCS82773.1"/>
    </source>
</evidence>
<reference evidence="4 5" key="1">
    <citation type="submission" date="2019-03" db="EMBL/GenBank/DDBJ databases">
        <title>Genomic Encyclopedia of Type Strains, Phase IV (KMG-IV): sequencing the most valuable type-strain genomes for metagenomic binning, comparative biology and taxonomic classification.</title>
        <authorList>
            <person name="Goeker M."/>
        </authorList>
    </citation>
    <scope>NUCLEOTIDE SEQUENCE [LARGE SCALE GENOMIC DNA]</scope>
    <source>
        <strain evidence="4 5">DSM 29489</strain>
    </source>
</reference>
<keyword evidence="4" id="KW-0966">Cell projection</keyword>
<name>A0A4R3KHB1_9FIRM</name>
<keyword evidence="4" id="KW-0969">Cilium</keyword>
<dbReference type="OrthoDB" id="2064291at2"/>
<accession>A0A4R3KHB1</accession>
<dbReference type="EMBL" id="SLZZ01000001">
    <property type="protein sequence ID" value="TCS82773.1"/>
    <property type="molecule type" value="Genomic_DNA"/>
</dbReference>
<dbReference type="PANTHER" id="PTHR34982">
    <property type="entry name" value="YOP PROTEINS TRANSLOCATION PROTEIN L"/>
    <property type="match status" value="1"/>
</dbReference>
<dbReference type="InterPro" id="IPR051472">
    <property type="entry name" value="T3SS_Stator/FliH"/>
</dbReference>
<evidence type="ECO:0000256" key="1">
    <source>
        <dbReference type="ARBA" id="ARBA00022448"/>
    </source>
</evidence>
<organism evidence="4 5">
    <name type="scientific">Muricomes intestini</name>
    <dbReference type="NCBI Taxonomy" id="1796634"/>
    <lineage>
        <taxon>Bacteria</taxon>
        <taxon>Bacillati</taxon>
        <taxon>Bacillota</taxon>
        <taxon>Clostridia</taxon>
        <taxon>Lachnospirales</taxon>
        <taxon>Lachnospiraceae</taxon>
        <taxon>Muricomes</taxon>
    </lineage>
</organism>
<proteinExistence type="predicted"/>
<keyword evidence="4" id="KW-0282">Flagellum</keyword>
<sequence length="249" mass="28116">MKSLYRVMKSKPEVVQSLGKDVLYPEFTAGERKETLHEEEESEENETQDIMEAVYAQAKSILDAAKKEAEDIKTEAYQTGFSAGNEEGYRQGAGQARKVYNLRFEAEFKALQKQLAEDIKEVENAKEKLLEQYIDDLKNIALAIGEKIVQTSLKSSSEVVERMILSATGRLKKSAWAKIYIGKGQETIDVRGDVKFLQELSKLSDNVKIIMLEEEDAGTCIVELPDEVIDMSVKTQLENIKEILNNARL</sequence>
<protein>
    <submittedName>
        <fullName evidence="4">Flagellar assembly protein FliH</fullName>
    </submittedName>
</protein>
<gene>
    <name evidence="4" type="ORF">EDD59_101182</name>
</gene>
<dbReference type="PANTHER" id="PTHR34982:SF1">
    <property type="entry name" value="FLAGELLAR ASSEMBLY PROTEIN FLIH"/>
    <property type="match status" value="1"/>
</dbReference>
<dbReference type="AlphaFoldDB" id="A0A4R3KHB1"/>